<dbReference type="EMBL" id="CP018632">
    <property type="protein sequence ID" value="ASJ76240.1"/>
    <property type="molecule type" value="Genomic_DNA"/>
</dbReference>
<keyword evidence="4 7" id="KW-0812">Transmembrane</keyword>
<dbReference type="InterPro" id="IPR003004">
    <property type="entry name" value="GspF/PilC"/>
</dbReference>
<dbReference type="Pfam" id="PF00482">
    <property type="entry name" value="T2SSF"/>
    <property type="match status" value="2"/>
</dbReference>
<dbReference type="PANTHER" id="PTHR30012:SF0">
    <property type="entry name" value="TYPE II SECRETION SYSTEM PROTEIN F-RELATED"/>
    <property type="match status" value="1"/>
</dbReference>
<comment type="similarity">
    <text evidence="2">Belongs to the GSP F family.</text>
</comment>
<feature type="transmembrane region" description="Helical" evidence="7">
    <location>
        <begin position="333"/>
        <end position="354"/>
    </location>
</feature>
<protein>
    <submittedName>
        <fullName evidence="9">Type II secretion system protein F</fullName>
    </submittedName>
</protein>
<dbReference type="PRINTS" id="PR00812">
    <property type="entry name" value="BCTERIALGSPF"/>
</dbReference>
<proteinExistence type="inferred from homology"/>
<comment type="subcellular location">
    <subcellularLocation>
        <location evidence="1">Cell membrane</location>
        <topology evidence="1">Multi-pass membrane protein</topology>
    </subcellularLocation>
</comment>
<name>A0A2Z2P494_9GAMM</name>
<evidence type="ECO:0000256" key="5">
    <source>
        <dbReference type="ARBA" id="ARBA00022989"/>
    </source>
</evidence>
<keyword evidence="10" id="KW-1185">Reference proteome</keyword>
<gene>
    <name evidence="9" type="primary">gspF</name>
    <name evidence="9" type="ORF">IMCC3135_30955</name>
</gene>
<feature type="transmembrane region" description="Helical" evidence="7">
    <location>
        <begin position="125"/>
        <end position="145"/>
    </location>
</feature>
<dbReference type="Proteomes" id="UP000250079">
    <property type="component" value="Chromosome"/>
</dbReference>
<evidence type="ECO:0000256" key="1">
    <source>
        <dbReference type="ARBA" id="ARBA00004651"/>
    </source>
</evidence>
<evidence type="ECO:0000313" key="10">
    <source>
        <dbReference type="Proteomes" id="UP000250079"/>
    </source>
</evidence>
<evidence type="ECO:0000256" key="3">
    <source>
        <dbReference type="ARBA" id="ARBA00022475"/>
    </source>
</evidence>
<accession>A0A2Z2P494</accession>
<evidence type="ECO:0000256" key="6">
    <source>
        <dbReference type="ARBA" id="ARBA00023136"/>
    </source>
</evidence>
<dbReference type="RefSeq" id="WP_088921041.1">
    <property type="nucleotide sequence ID" value="NZ_CP018632.1"/>
</dbReference>
<feature type="transmembrane region" description="Helical" evidence="7">
    <location>
        <begin position="179"/>
        <end position="197"/>
    </location>
</feature>
<evidence type="ECO:0000256" key="4">
    <source>
        <dbReference type="ARBA" id="ARBA00022692"/>
    </source>
</evidence>
<dbReference type="GO" id="GO:0005886">
    <property type="term" value="C:plasma membrane"/>
    <property type="evidence" value="ECO:0007669"/>
    <property type="project" value="UniProtKB-SubCell"/>
</dbReference>
<feature type="domain" description="Type II secretion system protein GspF" evidence="8">
    <location>
        <begin position="234"/>
        <end position="351"/>
    </location>
</feature>
<dbReference type="OrthoDB" id="9805682at2"/>
<sequence>MSLSISINNTKSKERIAGSQASISLSLFHLHHLLAAGVGLGEALTELSEMETNRRIRQVWLGVTSRVEAGESLSEAMASKPRIFSALVIALIRSGEINGQLAIACDNARELLEWNRATKARMATVLLYPMFALLVLLAVVAFLFISVVPSLENFLAAGNADLAWHTRGLLALSDWMGRLYVPLIVCLTSLVVCTMALRQCNANFKLFSDHCLLRLPVAGALICELSLSRYAIVCGRLYRSGIELEQSMKISEDLVVNKALGQGLIRARTLMMAGTSLGEALSGISLIPASFRRLLAAGESAGALGQAMLQAGDQRQRHAQHLVERIERLAGPVTLMVVGVNLLWIVISVLGPVYDSAINAVMQS</sequence>
<keyword evidence="5 7" id="KW-1133">Transmembrane helix</keyword>
<organism evidence="9 10">
    <name type="scientific">Granulosicoccus antarcticus IMCC3135</name>
    <dbReference type="NCBI Taxonomy" id="1192854"/>
    <lineage>
        <taxon>Bacteria</taxon>
        <taxon>Pseudomonadati</taxon>
        <taxon>Pseudomonadota</taxon>
        <taxon>Gammaproteobacteria</taxon>
        <taxon>Chromatiales</taxon>
        <taxon>Granulosicoccaceae</taxon>
        <taxon>Granulosicoccus</taxon>
    </lineage>
</organism>
<reference evidence="9 10" key="1">
    <citation type="submission" date="2016-12" db="EMBL/GenBank/DDBJ databases">
        <authorList>
            <person name="Song W.-J."/>
            <person name="Kurnit D.M."/>
        </authorList>
    </citation>
    <scope>NUCLEOTIDE SEQUENCE [LARGE SCALE GENOMIC DNA]</scope>
    <source>
        <strain evidence="9 10">IMCC3135</strain>
    </source>
</reference>
<feature type="domain" description="Type II secretion system protein GspF" evidence="8">
    <location>
        <begin position="31"/>
        <end position="149"/>
    </location>
</feature>
<keyword evidence="6 7" id="KW-0472">Membrane</keyword>
<evidence type="ECO:0000256" key="2">
    <source>
        <dbReference type="ARBA" id="ARBA00005745"/>
    </source>
</evidence>
<dbReference type="KEGG" id="gai:IMCC3135_30955"/>
<dbReference type="InterPro" id="IPR018076">
    <property type="entry name" value="T2SS_GspF_dom"/>
</dbReference>
<keyword evidence="3" id="KW-1003">Cell membrane</keyword>
<evidence type="ECO:0000313" key="9">
    <source>
        <dbReference type="EMBL" id="ASJ76240.1"/>
    </source>
</evidence>
<dbReference type="AlphaFoldDB" id="A0A2Z2P494"/>
<dbReference type="Gene3D" id="1.20.81.30">
    <property type="entry name" value="Type II secretion system (T2SS), domain F"/>
    <property type="match status" value="2"/>
</dbReference>
<evidence type="ECO:0000259" key="8">
    <source>
        <dbReference type="Pfam" id="PF00482"/>
    </source>
</evidence>
<dbReference type="PANTHER" id="PTHR30012">
    <property type="entry name" value="GENERAL SECRETION PATHWAY PROTEIN"/>
    <property type="match status" value="1"/>
</dbReference>
<dbReference type="InterPro" id="IPR042094">
    <property type="entry name" value="T2SS_GspF_sf"/>
</dbReference>
<evidence type="ECO:0000256" key="7">
    <source>
        <dbReference type="SAM" id="Phobius"/>
    </source>
</evidence>